<dbReference type="KEGG" id="tgr:Tgr7_3132"/>
<dbReference type="eggNOG" id="COG3671">
    <property type="taxonomic scope" value="Bacteria"/>
</dbReference>
<evidence type="ECO:0000256" key="2">
    <source>
        <dbReference type="ARBA" id="ARBA00022692"/>
    </source>
</evidence>
<protein>
    <recommendedName>
        <fullName evidence="8">Transmembrane protein</fullName>
    </recommendedName>
</protein>
<accession>B8GQH7</accession>
<evidence type="ECO:0000256" key="3">
    <source>
        <dbReference type="ARBA" id="ARBA00022989"/>
    </source>
</evidence>
<dbReference type="EMBL" id="CP001339">
    <property type="protein sequence ID" value="ACL74201.1"/>
    <property type="molecule type" value="Genomic_DNA"/>
</dbReference>
<organism evidence="6 7">
    <name type="scientific">Thioalkalivibrio sulfidiphilus (strain HL-EbGR7)</name>
    <dbReference type="NCBI Taxonomy" id="396588"/>
    <lineage>
        <taxon>Bacteria</taxon>
        <taxon>Pseudomonadati</taxon>
        <taxon>Pseudomonadota</taxon>
        <taxon>Gammaproteobacteria</taxon>
        <taxon>Chromatiales</taxon>
        <taxon>Ectothiorhodospiraceae</taxon>
        <taxon>Thioalkalivibrio</taxon>
    </lineage>
</organism>
<dbReference type="AlphaFoldDB" id="B8GQH7"/>
<dbReference type="STRING" id="396588.Tgr7_3132"/>
<evidence type="ECO:0000256" key="4">
    <source>
        <dbReference type="ARBA" id="ARBA00023136"/>
    </source>
</evidence>
<dbReference type="HOGENOM" id="CLU_129294_1_0_6"/>
<sequence>MQEAPAEQLKSGPVMIIYVLYFVGFFIGLTALVGVIMAHMKRGEADAAAQSHYQYQIRTFWIGLIYMIVGVLTAMLIIGYLILLWWFVWTLVRCIKGVLRALDNKPMENPETLLW</sequence>
<evidence type="ECO:0000256" key="1">
    <source>
        <dbReference type="ARBA" id="ARBA00004141"/>
    </source>
</evidence>
<comment type="subcellular location">
    <subcellularLocation>
        <location evidence="1">Membrane</location>
        <topology evidence="1">Multi-pass membrane protein</topology>
    </subcellularLocation>
</comment>
<feature type="transmembrane region" description="Helical" evidence="5">
    <location>
        <begin position="15"/>
        <end position="38"/>
    </location>
</feature>
<reference evidence="6 7" key="1">
    <citation type="journal article" date="2011" name="Stand. Genomic Sci.">
        <title>Complete genome sequence of 'Thioalkalivibrio sulfidophilus' HL-EbGr7.</title>
        <authorList>
            <person name="Muyzer G."/>
            <person name="Sorokin D.Y."/>
            <person name="Mavromatis K."/>
            <person name="Lapidus A."/>
            <person name="Clum A."/>
            <person name="Ivanova N."/>
            <person name="Pati A."/>
            <person name="d'Haeseleer P."/>
            <person name="Woyke T."/>
            <person name="Kyrpides N.C."/>
        </authorList>
    </citation>
    <scope>NUCLEOTIDE SEQUENCE [LARGE SCALE GENOMIC DNA]</scope>
    <source>
        <strain evidence="6 7">HL-EbGR7</strain>
    </source>
</reference>
<dbReference type="InterPro" id="IPR019109">
    <property type="entry name" value="MamF_MmsF"/>
</dbReference>
<evidence type="ECO:0000256" key="5">
    <source>
        <dbReference type="SAM" id="Phobius"/>
    </source>
</evidence>
<dbReference type="RefSeq" id="WP_012639663.1">
    <property type="nucleotide sequence ID" value="NC_011901.1"/>
</dbReference>
<proteinExistence type="predicted"/>
<evidence type="ECO:0000313" key="7">
    <source>
        <dbReference type="Proteomes" id="UP000002383"/>
    </source>
</evidence>
<dbReference type="Pfam" id="PF09685">
    <property type="entry name" value="MamF_MmsF"/>
    <property type="match status" value="1"/>
</dbReference>
<name>B8GQH7_THISH</name>
<evidence type="ECO:0000313" key="6">
    <source>
        <dbReference type="EMBL" id="ACL74201.1"/>
    </source>
</evidence>
<keyword evidence="3 5" id="KW-1133">Transmembrane helix</keyword>
<feature type="transmembrane region" description="Helical" evidence="5">
    <location>
        <begin position="59"/>
        <end position="88"/>
    </location>
</feature>
<evidence type="ECO:0008006" key="8">
    <source>
        <dbReference type="Google" id="ProtNLM"/>
    </source>
</evidence>
<dbReference type="Proteomes" id="UP000002383">
    <property type="component" value="Chromosome"/>
</dbReference>
<keyword evidence="2 5" id="KW-0812">Transmembrane</keyword>
<dbReference type="OrthoDB" id="5405464at2"/>
<keyword evidence="7" id="KW-1185">Reference proteome</keyword>
<gene>
    <name evidence="6" type="ordered locus">Tgr7_3132</name>
</gene>
<keyword evidence="4 5" id="KW-0472">Membrane</keyword>